<dbReference type="OrthoDB" id="398650at2"/>
<evidence type="ECO:0000256" key="3">
    <source>
        <dbReference type="PROSITE-ProRule" id="PRU00209"/>
    </source>
</evidence>
<organism evidence="5 6">
    <name type="scientific">Mycoplasmopsis pullorum</name>
    <dbReference type="NCBI Taxonomy" id="48003"/>
    <lineage>
        <taxon>Bacteria</taxon>
        <taxon>Bacillati</taxon>
        <taxon>Mycoplasmatota</taxon>
        <taxon>Mycoplasmoidales</taxon>
        <taxon>Metamycoplasmataceae</taxon>
        <taxon>Mycoplasmopsis</taxon>
    </lineage>
</organism>
<dbReference type="EMBL" id="CP017813">
    <property type="protein sequence ID" value="APJ38280.1"/>
    <property type="molecule type" value="Genomic_DNA"/>
</dbReference>
<keyword evidence="6" id="KW-1185">Reference proteome</keyword>
<accession>A0A1L4FRP3</accession>
<dbReference type="Gene3D" id="2.40.50.140">
    <property type="entry name" value="Nucleic acid-binding proteins"/>
    <property type="match status" value="1"/>
</dbReference>
<evidence type="ECO:0000313" key="5">
    <source>
        <dbReference type="EMBL" id="APJ38280.1"/>
    </source>
</evidence>
<dbReference type="AlphaFoldDB" id="A0A1L4FRP3"/>
<sequence length="192" mass="21569">MLLGRNIYKNFDKTTIIVVDASLNVTNKIEADDIVIFYDKNNCVASIVLNNCDYFRNTNKTFYTLNNEQFEYISDLVKKINSDLIINNTVKFQYGKITKRTQHPKSDKLFIIDIFNGEKTITLVTNTLDSQEDKVVVFAHIGAQTFSGIDVKMSELIGVKSPGMLVGYNSLGLSGEGLIFGDDSLIGQEFQI</sequence>
<dbReference type="GO" id="GO:0000049">
    <property type="term" value="F:tRNA binding"/>
    <property type="evidence" value="ECO:0007669"/>
    <property type="project" value="UniProtKB-UniRule"/>
</dbReference>
<keyword evidence="1 3" id="KW-0820">tRNA-binding</keyword>
<dbReference type="InterPro" id="IPR012340">
    <property type="entry name" value="NA-bd_OB-fold"/>
</dbReference>
<dbReference type="NCBIfam" id="NF045867">
    <property type="entry name" value="PheT_Nterm_rel"/>
    <property type="match status" value="1"/>
</dbReference>
<reference evidence="6" key="1">
    <citation type="submission" date="2016-10" db="EMBL/GenBank/DDBJ databases">
        <authorList>
            <person name="Beylefeld A."/>
            <person name="Abolnik C."/>
        </authorList>
    </citation>
    <scope>NUCLEOTIDE SEQUENCE [LARGE SCALE GENOMIC DNA]</scope>
    <source>
        <strain evidence="6">B359_6</strain>
    </source>
</reference>
<dbReference type="Proteomes" id="UP000184322">
    <property type="component" value="Chromosome"/>
</dbReference>
<dbReference type="STRING" id="48003.BLA55_01125"/>
<feature type="domain" description="TRNA-binding" evidence="4">
    <location>
        <begin position="86"/>
        <end position="191"/>
    </location>
</feature>
<evidence type="ECO:0000256" key="1">
    <source>
        <dbReference type="ARBA" id="ARBA00022555"/>
    </source>
</evidence>
<gene>
    <name evidence="5" type="ORF">BLA55_01125</name>
</gene>
<dbReference type="KEGG" id="mpul:BLA55_01125"/>
<dbReference type="SUPFAM" id="SSF50249">
    <property type="entry name" value="Nucleic acid-binding proteins"/>
    <property type="match status" value="1"/>
</dbReference>
<name>A0A1L4FRP3_9BACT</name>
<evidence type="ECO:0000259" key="4">
    <source>
        <dbReference type="PROSITE" id="PS50886"/>
    </source>
</evidence>
<dbReference type="Gene3D" id="3.30.1940.10">
    <property type="entry name" value="YtpR-like"/>
    <property type="match status" value="1"/>
</dbReference>
<dbReference type="Pfam" id="PF01588">
    <property type="entry name" value="tRNA_bind"/>
    <property type="match status" value="1"/>
</dbReference>
<evidence type="ECO:0000256" key="2">
    <source>
        <dbReference type="ARBA" id="ARBA00022884"/>
    </source>
</evidence>
<dbReference type="PROSITE" id="PS50886">
    <property type="entry name" value="TRBD"/>
    <property type="match status" value="1"/>
</dbReference>
<dbReference type="InterPro" id="IPR037154">
    <property type="entry name" value="YtpR-like_sf"/>
</dbReference>
<dbReference type="InterPro" id="IPR002547">
    <property type="entry name" value="tRNA-bd_dom"/>
</dbReference>
<keyword evidence="2 3" id="KW-0694">RNA-binding</keyword>
<dbReference type="RefSeq" id="WP_073372284.1">
    <property type="nucleotide sequence ID" value="NZ_CP017813.1"/>
</dbReference>
<protein>
    <recommendedName>
        <fullName evidence="4">tRNA-binding domain-containing protein</fullName>
    </recommendedName>
</protein>
<proteinExistence type="predicted"/>
<evidence type="ECO:0000313" key="6">
    <source>
        <dbReference type="Proteomes" id="UP000184322"/>
    </source>
</evidence>